<evidence type="ECO:0000256" key="10">
    <source>
        <dbReference type="ARBA" id="ARBA00023136"/>
    </source>
</evidence>
<evidence type="ECO:0000256" key="4">
    <source>
        <dbReference type="ARBA" id="ARBA00022692"/>
    </source>
</evidence>
<dbReference type="NCBIfam" id="TIGR01494">
    <property type="entry name" value="ATPase_P-type"/>
    <property type="match status" value="1"/>
</dbReference>
<protein>
    <submittedName>
        <fullName evidence="14">Silver exporting P-type ATPase</fullName>
    </submittedName>
</protein>
<feature type="transmembrane region" description="Helical" evidence="11">
    <location>
        <begin position="768"/>
        <end position="790"/>
    </location>
</feature>
<dbReference type="GO" id="GO:0005507">
    <property type="term" value="F:copper ion binding"/>
    <property type="evidence" value="ECO:0007669"/>
    <property type="project" value="TreeGrafter"/>
</dbReference>
<comment type="similarity">
    <text evidence="2 11">Belongs to the cation transport ATPase (P-type) (TC 3.A.3) family. Type IB subfamily.</text>
</comment>
<dbReference type="SFLD" id="SFLDS00003">
    <property type="entry name" value="Haloacid_Dehalogenase"/>
    <property type="match status" value="1"/>
</dbReference>
<keyword evidence="3 11" id="KW-1003">Cell membrane</keyword>
<comment type="subcellular location">
    <subcellularLocation>
        <location evidence="1">Cell membrane</location>
        <topology evidence="1">Multi-pass membrane protein</topology>
    </subcellularLocation>
</comment>
<dbReference type="OrthoDB" id="211392at2"/>
<feature type="transmembrane region" description="Helical" evidence="11">
    <location>
        <begin position="166"/>
        <end position="187"/>
    </location>
</feature>
<dbReference type="InterPro" id="IPR045800">
    <property type="entry name" value="HMBD"/>
</dbReference>
<evidence type="ECO:0000256" key="2">
    <source>
        <dbReference type="ARBA" id="ARBA00006024"/>
    </source>
</evidence>
<gene>
    <name evidence="14" type="primary">silP</name>
    <name evidence="14" type="ORF">Pla8534_30980</name>
</gene>
<feature type="transmembrane region" description="Helical" evidence="11">
    <location>
        <begin position="230"/>
        <end position="257"/>
    </location>
</feature>
<name>A0A518DTX0_9BACT</name>
<feature type="transmembrane region" description="Helical" evidence="11">
    <location>
        <begin position="269"/>
        <end position="287"/>
    </location>
</feature>
<evidence type="ECO:0000256" key="3">
    <source>
        <dbReference type="ARBA" id="ARBA00022475"/>
    </source>
</evidence>
<keyword evidence="6 11" id="KW-0547">Nucleotide-binding</keyword>
<dbReference type="GO" id="GO:0055070">
    <property type="term" value="P:copper ion homeostasis"/>
    <property type="evidence" value="ECO:0007669"/>
    <property type="project" value="TreeGrafter"/>
</dbReference>
<dbReference type="FunFam" id="2.70.150.10:FF:000020">
    <property type="entry name" value="Copper-exporting P-type ATPase A"/>
    <property type="match status" value="1"/>
</dbReference>
<evidence type="ECO:0000256" key="12">
    <source>
        <dbReference type="SAM" id="MobiDB-lite"/>
    </source>
</evidence>
<dbReference type="InterPro" id="IPR018303">
    <property type="entry name" value="ATPase_P-typ_P_site"/>
</dbReference>
<dbReference type="PROSITE" id="PS00154">
    <property type="entry name" value="ATPASE_E1_E2"/>
    <property type="match status" value="1"/>
</dbReference>
<evidence type="ECO:0000256" key="1">
    <source>
        <dbReference type="ARBA" id="ARBA00004651"/>
    </source>
</evidence>
<dbReference type="PRINTS" id="PR00943">
    <property type="entry name" value="CUATPASE"/>
</dbReference>
<keyword evidence="8" id="KW-1278">Translocase</keyword>
<dbReference type="EMBL" id="CP036433">
    <property type="protein sequence ID" value="QDU95283.1"/>
    <property type="molecule type" value="Genomic_DNA"/>
</dbReference>
<evidence type="ECO:0000313" key="15">
    <source>
        <dbReference type="Proteomes" id="UP000317648"/>
    </source>
</evidence>
<dbReference type="InterPro" id="IPR059000">
    <property type="entry name" value="ATPase_P-type_domA"/>
</dbReference>
<accession>A0A518DTX0</accession>
<dbReference type="RefSeq" id="WP_145054041.1">
    <property type="nucleotide sequence ID" value="NZ_CP036433.1"/>
</dbReference>
<feature type="region of interest" description="Disordered" evidence="12">
    <location>
        <begin position="331"/>
        <end position="362"/>
    </location>
</feature>
<dbReference type="Pfam" id="PF19335">
    <property type="entry name" value="HMBD"/>
    <property type="match status" value="2"/>
</dbReference>
<organism evidence="14 15">
    <name type="scientific">Lignipirellula cremea</name>
    <dbReference type="NCBI Taxonomy" id="2528010"/>
    <lineage>
        <taxon>Bacteria</taxon>
        <taxon>Pseudomonadati</taxon>
        <taxon>Planctomycetota</taxon>
        <taxon>Planctomycetia</taxon>
        <taxon>Pirellulales</taxon>
        <taxon>Pirellulaceae</taxon>
        <taxon>Lignipirellula</taxon>
    </lineage>
</organism>
<dbReference type="KEGG" id="lcre:Pla8534_30980"/>
<dbReference type="InterPro" id="IPR036412">
    <property type="entry name" value="HAD-like_sf"/>
</dbReference>
<dbReference type="SFLD" id="SFLDF00027">
    <property type="entry name" value="p-type_atpase"/>
    <property type="match status" value="1"/>
</dbReference>
<dbReference type="SUPFAM" id="SSF81665">
    <property type="entry name" value="Calcium ATPase, transmembrane domain M"/>
    <property type="match status" value="1"/>
</dbReference>
<feature type="transmembrane region" description="Helical" evidence="11">
    <location>
        <begin position="796"/>
        <end position="815"/>
    </location>
</feature>
<dbReference type="GO" id="GO:0043682">
    <property type="term" value="F:P-type divalent copper transporter activity"/>
    <property type="evidence" value="ECO:0007669"/>
    <property type="project" value="TreeGrafter"/>
</dbReference>
<dbReference type="InterPro" id="IPR008250">
    <property type="entry name" value="ATPase_P-typ_transduc_dom_A_sf"/>
</dbReference>
<dbReference type="Gene3D" id="3.40.1110.10">
    <property type="entry name" value="Calcium-transporting ATPase, cytoplasmic domain N"/>
    <property type="match status" value="1"/>
</dbReference>
<dbReference type="GO" id="GO:0016887">
    <property type="term" value="F:ATP hydrolysis activity"/>
    <property type="evidence" value="ECO:0007669"/>
    <property type="project" value="InterPro"/>
</dbReference>
<keyword evidence="15" id="KW-1185">Reference proteome</keyword>
<dbReference type="InterPro" id="IPR023298">
    <property type="entry name" value="ATPase_P-typ_TM_dom_sf"/>
</dbReference>
<dbReference type="SUPFAM" id="SSF56784">
    <property type="entry name" value="HAD-like"/>
    <property type="match status" value="1"/>
</dbReference>
<feature type="transmembrane region" description="Helical" evidence="11">
    <location>
        <begin position="450"/>
        <end position="474"/>
    </location>
</feature>
<dbReference type="Pfam" id="PF04945">
    <property type="entry name" value="YHS"/>
    <property type="match status" value="1"/>
</dbReference>
<dbReference type="SFLD" id="SFLDG00002">
    <property type="entry name" value="C1.7:_P-type_atpase_like"/>
    <property type="match status" value="1"/>
</dbReference>
<dbReference type="Proteomes" id="UP000317648">
    <property type="component" value="Chromosome"/>
</dbReference>
<dbReference type="InterPro" id="IPR007029">
    <property type="entry name" value="YHS_dom"/>
</dbReference>
<dbReference type="AlphaFoldDB" id="A0A518DTX0"/>
<dbReference type="PANTHER" id="PTHR43520:SF8">
    <property type="entry name" value="P-TYPE CU(+) TRANSPORTER"/>
    <property type="match status" value="1"/>
</dbReference>
<evidence type="ECO:0000256" key="5">
    <source>
        <dbReference type="ARBA" id="ARBA00022723"/>
    </source>
</evidence>
<dbReference type="NCBIfam" id="TIGR01511">
    <property type="entry name" value="ATPase-IB1_Cu"/>
    <property type="match status" value="1"/>
</dbReference>
<keyword evidence="7 11" id="KW-0067">ATP-binding</keyword>
<dbReference type="CDD" id="cd02094">
    <property type="entry name" value="P-type_ATPase_Cu-like"/>
    <property type="match status" value="1"/>
</dbReference>
<keyword evidence="5 11" id="KW-0479">Metal-binding</keyword>
<evidence type="ECO:0000259" key="13">
    <source>
        <dbReference type="SMART" id="SM00746"/>
    </source>
</evidence>
<dbReference type="InterPro" id="IPR023299">
    <property type="entry name" value="ATPase_P-typ_cyto_dom_N"/>
</dbReference>
<dbReference type="GO" id="GO:0005524">
    <property type="term" value="F:ATP binding"/>
    <property type="evidence" value="ECO:0007669"/>
    <property type="project" value="UniProtKB-UniRule"/>
</dbReference>
<dbReference type="Pfam" id="PF00702">
    <property type="entry name" value="Hydrolase"/>
    <property type="match status" value="1"/>
</dbReference>
<feature type="transmembrane region" description="Helical" evidence="11">
    <location>
        <begin position="199"/>
        <end position="218"/>
    </location>
</feature>
<dbReference type="InterPro" id="IPR011017">
    <property type="entry name" value="TRASH_dom"/>
</dbReference>
<dbReference type="SMART" id="SM00746">
    <property type="entry name" value="TRASH"/>
    <property type="match status" value="1"/>
</dbReference>
<dbReference type="InterPro" id="IPR023214">
    <property type="entry name" value="HAD_sf"/>
</dbReference>
<dbReference type="GO" id="GO:0005886">
    <property type="term" value="C:plasma membrane"/>
    <property type="evidence" value="ECO:0007669"/>
    <property type="project" value="UniProtKB-SubCell"/>
</dbReference>
<dbReference type="InterPro" id="IPR027256">
    <property type="entry name" value="P-typ_ATPase_IB"/>
</dbReference>
<dbReference type="Gene3D" id="3.40.50.1000">
    <property type="entry name" value="HAD superfamily/HAD-like"/>
    <property type="match status" value="1"/>
</dbReference>
<evidence type="ECO:0000256" key="6">
    <source>
        <dbReference type="ARBA" id="ARBA00022741"/>
    </source>
</evidence>
<dbReference type="Pfam" id="PF00122">
    <property type="entry name" value="E1-E2_ATPase"/>
    <property type="match status" value="1"/>
</dbReference>
<evidence type="ECO:0000256" key="11">
    <source>
        <dbReference type="RuleBase" id="RU362081"/>
    </source>
</evidence>
<dbReference type="PANTHER" id="PTHR43520">
    <property type="entry name" value="ATP7, ISOFORM B"/>
    <property type="match status" value="1"/>
</dbReference>
<reference evidence="14 15" key="1">
    <citation type="submission" date="2019-02" db="EMBL/GenBank/DDBJ databases">
        <title>Deep-cultivation of Planctomycetes and their phenomic and genomic characterization uncovers novel biology.</title>
        <authorList>
            <person name="Wiegand S."/>
            <person name="Jogler M."/>
            <person name="Boedeker C."/>
            <person name="Pinto D."/>
            <person name="Vollmers J."/>
            <person name="Rivas-Marin E."/>
            <person name="Kohn T."/>
            <person name="Peeters S.H."/>
            <person name="Heuer A."/>
            <person name="Rast P."/>
            <person name="Oberbeckmann S."/>
            <person name="Bunk B."/>
            <person name="Jeske O."/>
            <person name="Meyerdierks A."/>
            <person name="Storesund J.E."/>
            <person name="Kallscheuer N."/>
            <person name="Luecker S."/>
            <person name="Lage O.M."/>
            <person name="Pohl T."/>
            <person name="Merkel B.J."/>
            <person name="Hornburger P."/>
            <person name="Mueller R.-W."/>
            <person name="Bruemmer F."/>
            <person name="Labrenz M."/>
            <person name="Spormann A.M."/>
            <person name="Op den Camp H."/>
            <person name="Overmann J."/>
            <person name="Amann R."/>
            <person name="Jetten M.S.M."/>
            <person name="Mascher T."/>
            <person name="Medema M.H."/>
            <person name="Devos D.P."/>
            <person name="Kaster A.-K."/>
            <person name="Ovreas L."/>
            <person name="Rohde M."/>
            <person name="Galperin M.Y."/>
            <person name="Jogler C."/>
        </authorList>
    </citation>
    <scope>NUCLEOTIDE SEQUENCE [LARGE SCALE GENOMIC DNA]</scope>
    <source>
        <strain evidence="14 15">Pla85_3_4</strain>
    </source>
</reference>
<evidence type="ECO:0000256" key="9">
    <source>
        <dbReference type="ARBA" id="ARBA00022989"/>
    </source>
</evidence>
<dbReference type="NCBIfam" id="TIGR01525">
    <property type="entry name" value="ATPase-IB_hvy"/>
    <property type="match status" value="1"/>
</dbReference>
<keyword evidence="9 11" id="KW-1133">Transmembrane helix</keyword>
<proteinExistence type="inferred from homology"/>
<feature type="compositionally biased region" description="Basic and acidic residues" evidence="12">
    <location>
        <begin position="331"/>
        <end position="343"/>
    </location>
</feature>
<keyword evidence="10 11" id="KW-0472">Membrane</keyword>
<dbReference type="SUPFAM" id="SSF81653">
    <property type="entry name" value="Calcium ATPase, transduction domain A"/>
    <property type="match status" value="1"/>
</dbReference>
<evidence type="ECO:0000313" key="14">
    <source>
        <dbReference type="EMBL" id="QDU95283.1"/>
    </source>
</evidence>
<dbReference type="Gene3D" id="2.70.150.10">
    <property type="entry name" value="Calcium-transporting ATPase, cytoplasmic transduction domain A"/>
    <property type="match status" value="1"/>
</dbReference>
<dbReference type="GO" id="GO:0060003">
    <property type="term" value="P:copper ion export"/>
    <property type="evidence" value="ECO:0007669"/>
    <property type="project" value="UniProtKB-ARBA"/>
</dbReference>
<keyword evidence="4 11" id="KW-0812">Transmembrane</keyword>
<dbReference type="InterPro" id="IPR044492">
    <property type="entry name" value="P_typ_ATPase_HD_dom"/>
</dbReference>
<evidence type="ECO:0000256" key="8">
    <source>
        <dbReference type="ARBA" id="ARBA00022967"/>
    </source>
</evidence>
<sequence length="823" mass="87157">MAIDPVCGMTVDEATGLQGERDGQTYYFCCDHCRKKFLQSGAPAEDSLVQIGGGKSGDCCSGHETCGPHQQSSHPSAPGKDYYCPMCEGVESDSPGECPKCGMALERSPGAKKRSKTIYTCPMHPEIRQDGPGDCPQCGMALEPETVSVADDDEPDGELQSMTRRLIVAAVLTFPLMVLAMGPMLGLPVEDLLPHQVNQWLQFALATPVVLWAGWPFLVRAVRSFKTLHFNMFTLIGLGVGAAYLYSLAAVLIPGAIPAAFHEHGRAPVYFEAAAMITLLVLLGQVLELRARRQTSSAISELLSLAPPTARRVDEEGEEHEVPVEQVHPGDRLRVRPGDKIPVDGEVTEGSSAVDESLLTGESVPVDKSPGDAVIGGSLNQSGSFLMTAKKVGEDSILAQIVGLVSSAQRSRAPIQRLADKAAAWFTPAVMLASVLAFVAWAVFQPAQPALAFALLAAVSVLIVACPCALGLAAPMAVMVGVGRGAKEGILIKDAETLERLSGIDTLVVDKTGTLTQGRPSLTEIVTAPDWDEDRVLAWAAAVEKTSEHPLARAVIGGAKDRSLKLPEASDFDSTPGGGVKAKIEGRSVQVGKRSHLEDLGVEQFGELEENAIRLREQGRTVLYVGVDQQAVGLLAVSDPLKKTTPEAVKTLHDMGLRILMLTGDNEQVARQTAEELGIDEYAANVRPEEKHDRVQALKKEGRKVAMAGDGVNDAPALAAADVGIAIGDGSGAAIEAAGVTLVKGDLLGVAKAIVLSRKVMTNIRQNLFFAFIYNALGVPIAAGVLYPFFHMMLPPMFAAAAMSLSSVSVIGNALRLRGASLR</sequence>
<dbReference type="PRINTS" id="PR00119">
    <property type="entry name" value="CATATPASE"/>
</dbReference>
<feature type="domain" description="TRASH" evidence="13">
    <location>
        <begin position="4"/>
        <end position="41"/>
    </location>
</feature>
<dbReference type="InterPro" id="IPR001757">
    <property type="entry name" value="P_typ_ATPase"/>
</dbReference>
<evidence type="ECO:0000256" key="7">
    <source>
        <dbReference type="ARBA" id="ARBA00022840"/>
    </source>
</evidence>
<feature type="transmembrane region" description="Helical" evidence="11">
    <location>
        <begin position="422"/>
        <end position="444"/>
    </location>
</feature>